<dbReference type="NCBIfam" id="TIGR00065">
    <property type="entry name" value="ftsZ"/>
    <property type="match status" value="1"/>
</dbReference>
<feature type="binding site" evidence="8">
    <location>
        <position position="207"/>
    </location>
    <ligand>
        <name>GTP</name>
        <dbReference type="ChEBI" id="CHEBI:37565"/>
    </ligand>
</feature>
<dbReference type="SMART" id="SM00865">
    <property type="entry name" value="Tubulin_C"/>
    <property type="match status" value="1"/>
</dbReference>
<comment type="caution">
    <text evidence="14">The sequence shown here is derived from an EMBL/GenBank/DDBJ whole genome shotgun (WGS) entry which is preliminary data.</text>
</comment>
<keyword evidence="15" id="KW-1185">Reference proteome</keyword>
<gene>
    <name evidence="8 14" type="primary">ftsZ</name>
    <name evidence="14" type="ORF">FYJ73_05510</name>
</gene>
<feature type="binding site" evidence="8">
    <location>
        <begin position="44"/>
        <end position="48"/>
    </location>
    <ligand>
        <name>GTP</name>
        <dbReference type="ChEBI" id="CHEBI:37565"/>
    </ligand>
</feature>
<dbReference type="SUPFAM" id="SSF52490">
    <property type="entry name" value="Tubulin nucleotide-binding domain-like"/>
    <property type="match status" value="1"/>
</dbReference>
<dbReference type="HAMAP" id="MF_00909">
    <property type="entry name" value="FtsZ"/>
    <property type="match status" value="1"/>
</dbReference>
<dbReference type="PANTHER" id="PTHR30314:SF3">
    <property type="entry name" value="MITOCHONDRIAL DIVISION PROTEIN FSZA"/>
    <property type="match status" value="1"/>
</dbReference>
<evidence type="ECO:0000256" key="9">
    <source>
        <dbReference type="NCBIfam" id="TIGR00065"/>
    </source>
</evidence>
<proteinExistence type="inferred from homology"/>
<dbReference type="Proteomes" id="UP000438914">
    <property type="component" value="Unassembled WGS sequence"/>
</dbReference>
<evidence type="ECO:0000256" key="4">
    <source>
        <dbReference type="ARBA" id="ARBA00022741"/>
    </source>
</evidence>
<evidence type="ECO:0000313" key="14">
    <source>
        <dbReference type="EMBL" id="MST84127.1"/>
    </source>
</evidence>
<dbReference type="GO" id="GO:0032153">
    <property type="term" value="C:cell division site"/>
    <property type="evidence" value="ECO:0007669"/>
    <property type="project" value="UniProtKB-UniRule"/>
</dbReference>
<feature type="binding site" evidence="8">
    <location>
        <position position="160"/>
    </location>
    <ligand>
        <name>GTP</name>
        <dbReference type="ChEBI" id="CHEBI:37565"/>
    </ligand>
</feature>
<evidence type="ECO:0000313" key="15">
    <source>
        <dbReference type="Proteomes" id="UP000438914"/>
    </source>
</evidence>
<feature type="region of interest" description="Disordered" evidence="11">
    <location>
        <begin position="430"/>
        <end position="457"/>
    </location>
</feature>
<dbReference type="InterPro" id="IPR018316">
    <property type="entry name" value="Tubulin/FtsZ_2-layer-sand-dom"/>
</dbReference>
<dbReference type="InterPro" id="IPR024757">
    <property type="entry name" value="FtsZ_C"/>
</dbReference>
<dbReference type="PRINTS" id="PR00423">
    <property type="entry name" value="CELLDVISFTSZ"/>
</dbReference>
<dbReference type="Gene3D" id="3.40.50.1440">
    <property type="entry name" value="Tubulin/FtsZ, GTPase domain"/>
    <property type="match status" value="1"/>
</dbReference>
<evidence type="ECO:0000259" key="13">
    <source>
        <dbReference type="SMART" id="SM00865"/>
    </source>
</evidence>
<sequence length="457" mass="49844">MTDNNNNTEGQKPSALTESAKPSILDFGQPDKEQSIIKVIGVGGGGGNAVNHMYREGIHDVSFVLCNTDAQALNDSPVPEHLQLGAEGLGAGNRPERARQAAMESIDQIRAMLNDGTKMAFITAGMGGGTGTGAAPVIAQVSKEMGILTVGIVTIPFRFEGPKKIDQALDGVEEMAKHVDALLVINNERLREIYPELTVLDAFGKADDTLSVAAKSIAEIITIHGLINLDFNDVKTVLKDGGVAIMSTGYGEGDGRVKKAIDDALNSPLLNDNDVFNSKKILLSIAFSNEKNDNQGLMMEEMNDVNDFMAKFGDDFEIKWGLATDPELGKKVKVTILATGFGVEDVEPKDRRERRTQEEANRIAQEEEIAAEKADRRNRYYGKDGKNPMMKHRPHVYIFTPDTLDNEDVILAVENTPTYKRTRQMLEDIRNTGSGHKDDKPNTDEQADTVPGIISFA</sequence>
<evidence type="ECO:0000256" key="10">
    <source>
        <dbReference type="RuleBase" id="RU000631"/>
    </source>
</evidence>
<dbReference type="InterPro" id="IPR003008">
    <property type="entry name" value="Tubulin_FtsZ_GTPase"/>
</dbReference>
<feature type="domain" description="Tubulin/FtsZ 2-layer sandwich" evidence="13">
    <location>
        <begin position="227"/>
        <end position="350"/>
    </location>
</feature>
<organism evidence="14 15">
    <name type="scientific">Hallella mizrahii</name>
    <dbReference type="NCBI Taxonomy" id="2606637"/>
    <lineage>
        <taxon>Bacteria</taxon>
        <taxon>Pseudomonadati</taxon>
        <taxon>Bacteroidota</taxon>
        <taxon>Bacteroidia</taxon>
        <taxon>Bacteroidales</taxon>
        <taxon>Prevotellaceae</taxon>
        <taxon>Hallella</taxon>
    </lineage>
</organism>
<keyword evidence="7 8" id="KW-0131">Cell cycle</keyword>
<feature type="region of interest" description="Disordered" evidence="11">
    <location>
        <begin position="1"/>
        <end position="28"/>
    </location>
</feature>
<evidence type="ECO:0000259" key="12">
    <source>
        <dbReference type="SMART" id="SM00864"/>
    </source>
</evidence>
<evidence type="ECO:0000256" key="11">
    <source>
        <dbReference type="SAM" id="MobiDB-lite"/>
    </source>
</evidence>
<dbReference type="GO" id="GO:0051258">
    <property type="term" value="P:protein polymerization"/>
    <property type="evidence" value="ECO:0007669"/>
    <property type="project" value="UniProtKB-UniRule"/>
</dbReference>
<dbReference type="GO" id="GO:0003924">
    <property type="term" value="F:GTPase activity"/>
    <property type="evidence" value="ECO:0007669"/>
    <property type="project" value="UniProtKB-UniRule"/>
</dbReference>
<keyword evidence="5 8" id="KW-0342">GTP-binding</keyword>
<feature type="compositionally biased region" description="Basic and acidic residues" evidence="11">
    <location>
        <begin position="430"/>
        <end position="443"/>
    </location>
</feature>
<feature type="compositionally biased region" description="Polar residues" evidence="11">
    <location>
        <begin position="1"/>
        <end position="17"/>
    </location>
</feature>
<comment type="function">
    <text evidence="8 10">Essential cell division protein that forms a contractile ring structure (Z ring) at the future cell division site. The regulation of the ring assembly controls the timing and the location of cell division. One of the functions of the FtsZ ring is to recruit other cell division proteins to the septum to produce a new cell wall between the dividing cells. Binds GTP and shows GTPase activity.</text>
</comment>
<dbReference type="Pfam" id="PF12327">
    <property type="entry name" value="FtsZ_C"/>
    <property type="match status" value="1"/>
</dbReference>
<dbReference type="CDD" id="cd02201">
    <property type="entry name" value="FtsZ_type1"/>
    <property type="match status" value="1"/>
</dbReference>
<reference evidence="14 15" key="1">
    <citation type="submission" date="2019-08" db="EMBL/GenBank/DDBJ databases">
        <title>In-depth cultivation of the pig gut microbiome towards novel bacterial diversity and tailored functional studies.</title>
        <authorList>
            <person name="Wylensek D."/>
            <person name="Hitch T.C.A."/>
            <person name="Clavel T."/>
        </authorList>
    </citation>
    <scope>NUCLEOTIDE SEQUENCE [LARGE SCALE GENOMIC DNA]</scope>
    <source>
        <strain evidence="14 15">LKV-178-WT-2A</strain>
    </source>
</reference>
<comment type="subunit">
    <text evidence="8">Homodimer. Polymerizes to form a dynamic ring structure in a strictly GTP-dependent manner. Interacts directly with several other division proteins.</text>
</comment>
<dbReference type="FunFam" id="3.40.50.1440:FF:000023">
    <property type="entry name" value="Cell division protein FtsZ"/>
    <property type="match status" value="1"/>
</dbReference>
<dbReference type="InterPro" id="IPR008280">
    <property type="entry name" value="Tub_FtsZ_C"/>
</dbReference>
<dbReference type="PANTHER" id="PTHR30314">
    <property type="entry name" value="CELL DIVISION PROTEIN FTSZ-RELATED"/>
    <property type="match status" value="1"/>
</dbReference>
<evidence type="ECO:0000256" key="6">
    <source>
        <dbReference type="ARBA" id="ARBA00023210"/>
    </source>
</evidence>
<keyword evidence="2 8" id="KW-0963">Cytoplasm</keyword>
<evidence type="ECO:0000256" key="2">
    <source>
        <dbReference type="ARBA" id="ARBA00022490"/>
    </source>
</evidence>
<dbReference type="InterPro" id="IPR036525">
    <property type="entry name" value="Tubulin/FtsZ_GTPase_sf"/>
</dbReference>
<keyword evidence="4 8" id="KW-0547">Nucleotide-binding</keyword>
<dbReference type="SMART" id="SM00864">
    <property type="entry name" value="Tubulin"/>
    <property type="match status" value="1"/>
</dbReference>
<dbReference type="InterPro" id="IPR037103">
    <property type="entry name" value="Tubulin/FtsZ-like_C"/>
</dbReference>
<dbReference type="AlphaFoldDB" id="A0A7K0KDW9"/>
<dbReference type="InterPro" id="IPR000158">
    <property type="entry name" value="Cell_div_FtsZ"/>
</dbReference>
<dbReference type="Gene3D" id="3.30.1330.20">
    <property type="entry name" value="Tubulin/FtsZ, C-terminal domain"/>
    <property type="match status" value="1"/>
</dbReference>
<dbReference type="PROSITE" id="PS01135">
    <property type="entry name" value="FTSZ_2"/>
    <property type="match status" value="1"/>
</dbReference>
<dbReference type="GO" id="GO:0005737">
    <property type="term" value="C:cytoplasm"/>
    <property type="evidence" value="ECO:0007669"/>
    <property type="project" value="UniProtKB-SubCell"/>
</dbReference>
<dbReference type="RefSeq" id="WP_154533709.1">
    <property type="nucleotide sequence ID" value="NZ_VUNG01000009.1"/>
</dbReference>
<accession>A0A7K0KDW9</accession>
<protein>
    <recommendedName>
        <fullName evidence="8 9">Cell division protein FtsZ</fullName>
    </recommendedName>
</protein>
<dbReference type="InterPro" id="IPR020805">
    <property type="entry name" value="Cell_div_FtsZ_CS"/>
</dbReference>
<evidence type="ECO:0000256" key="1">
    <source>
        <dbReference type="ARBA" id="ARBA00009690"/>
    </source>
</evidence>
<dbReference type="GO" id="GO:0005525">
    <property type="term" value="F:GTP binding"/>
    <property type="evidence" value="ECO:0007669"/>
    <property type="project" value="UniProtKB-UniRule"/>
</dbReference>
<evidence type="ECO:0000256" key="3">
    <source>
        <dbReference type="ARBA" id="ARBA00022618"/>
    </source>
</evidence>
<dbReference type="InterPro" id="IPR045061">
    <property type="entry name" value="FtsZ/CetZ"/>
</dbReference>
<dbReference type="EMBL" id="VUNG01000009">
    <property type="protein sequence ID" value="MST84127.1"/>
    <property type="molecule type" value="Genomic_DNA"/>
</dbReference>
<comment type="subcellular location">
    <subcellularLocation>
        <location evidence="8">Cytoplasm</location>
    </subcellularLocation>
    <text evidence="8">Assembles at midcell at the inner surface of the cytoplasmic membrane.</text>
</comment>
<dbReference type="GO" id="GO:0043093">
    <property type="term" value="P:FtsZ-dependent cytokinesis"/>
    <property type="evidence" value="ECO:0007669"/>
    <property type="project" value="UniProtKB-UniRule"/>
</dbReference>
<dbReference type="GO" id="GO:0000917">
    <property type="term" value="P:division septum assembly"/>
    <property type="evidence" value="ECO:0007669"/>
    <property type="project" value="UniProtKB-KW"/>
</dbReference>
<feature type="binding site" evidence="8">
    <location>
        <begin position="129"/>
        <end position="131"/>
    </location>
    <ligand>
        <name>GTP</name>
        <dbReference type="ChEBI" id="CHEBI:37565"/>
    </ligand>
</feature>
<evidence type="ECO:0000256" key="5">
    <source>
        <dbReference type="ARBA" id="ARBA00023134"/>
    </source>
</evidence>
<dbReference type="SUPFAM" id="SSF55307">
    <property type="entry name" value="Tubulin C-terminal domain-like"/>
    <property type="match status" value="1"/>
</dbReference>
<feature type="binding site" evidence="8">
    <location>
        <position position="164"/>
    </location>
    <ligand>
        <name>GTP</name>
        <dbReference type="ChEBI" id="CHEBI:37565"/>
    </ligand>
</feature>
<dbReference type="Pfam" id="PF00091">
    <property type="entry name" value="Tubulin"/>
    <property type="match status" value="1"/>
</dbReference>
<keyword evidence="3 8" id="KW-0132">Cell division</keyword>
<keyword evidence="6 8" id="KW-0717">Septation</keyword>
<name>A0A7K0KDW9_9BACT</name>
<evidence type="ECO:0000256" key="8">
    <source>
        <dbReference type="HAMAP-Rule" id="MF_00909"/>
    </source>
</evidence>
<evidence type="ECO:0000256" key="7">
    <source>
        <dbReference type="ARBA" id="ARBA00023306"/>
    </source>
</evidence>
<comment type="similarity">
    <text evidence="1 8 10">Belongs to the FtsZ family.</text>
</comment>
<feature type="domain" description="Tubulin/FtsZ GTPase" evidence="12">
    <location>
        <begin position="36"/>
        <end position="225"/>
    </location>
</feature>